<proteinExistence type="predicted"/>
<evidence type="ECO:0000313" key="5">
    <source>
        <dbReference type="Proteomes" id="UP000663891"/>
    </source>
</evidence>
<gene>
    <name evidence="4" type="ORF">OKA104_LOCUS24337</name>
    <name evidence="3" type="ORF">VCS650_LOCUS35705</name>
</gene>
<dbReference type="OrthoDB" id="10004644at2759"/>
<dbReference type="AlphaFoldDB" id="A0A815K199"/>
<name>A0A815K199_9BILA</name>
<dbReference type="EMBL" id="CAJNON010000824">
    <property type="protein sequence ID" value="CAF1386566.1"/>
    <property type="molecule type" value="Genomic_DNA"/>
</dbReference>
<keyword evidence="2" id="KW-1133">Transmembrane helix</keyword>
<dbReference type="Proteomes" id="UP000663881">
    <property type="component" value="Unassembled WGS sequence"/>
</dbReference>
<protein>
    <submittedName>
        <fullName evidence="3">Uncharacterized protein</fullName>
    </submittedName>
</protein>
<dbReference type="EMBL" id="CAJOAY010001935">
    <property type="protein sequence ID" value="CAF3903870.1"/>
    <property type="molecule type" value="Genomic_DNA"/>
</dbReference>
<dbReference type="Gene3D" id="2.60.120.260">
    <property type="entry name" value="Galactose-binding domain-like"/>
    <property type="match status" value="1"/>
</dbReference>
<organism evidence="3 5">
    <name type="scientific">Adineta steineri</name>
    <dbReference type="NCBI Taxonomy" id="433720"/>
    <lineage>
        <taxon>Eukaryota</taxon>
        <taxon>Metazoa</taxon>
        <taxon>Spiralia</taxon>
        <taxon>Gnathifera</taxon>
        <taxon>Rotifera</taxon>
        <taxon>Eurotatoria</taxon>
        <taxon>Bdelloidea</taxon>
        <taxon>Adinetida</taxon>
        <taxon>Adinetidae</taxon>
        <taxon>Adineta</taxon>
    </lineage>
</organism>
<evidence type="ECO:0000313" key="4">
    <source>
        <dbReference type="EMBL" id="CAF3903870.1"/>
    </source>
</evidence>
<accession>A0A815K199</accession>
<keyword evidence="2" id="KW-0472">Membrane</keyword>
<dbReference type="Proteomes" id="UP000663891">
    <property type="component" value="Unassembled WGS sequence"/>
</dbReference>
<evidence type="ECO:0000313" key="3">
    <source>
        <dbReference type="EMBL" id="CAF1386566.1"/>
    </source>
</evidence>
<keyword evidence="2" id="KW-0812">Transmembrane</keyword>
<evidence type="ECO:0000256" key="2">
    <source>
        <dbReference type="SAM" id="Phobius"/>
    </source>
</evidence>
<feature type="region of interest" description="Disordered" evidence="1">
    <location>
        <begin position="227"/>
        <end position="247"/>
    </location>
</feature>
<reference evidence="3" key="1">
    <citation type="submission" date="2021-02" db="EMBL/GenBank/DDBJ databases">
        <authorList>
            <person name="Nowell W R."/>
        </authorList>
    </citation>
    <scope>NUCLEOTIDE SEQUENCE</scope>
</reference>
<feature type="transmembrane region" description="Helical" evidence="2">
    <location>
        <begin position="30"/>
        <end position="56"/>
    </location>
</feature>
<comment type="caution">
    <text evidence="3">The sequence shown here is derived from an EMBL/GenBank/DDBJ whole genome shotgun (WGS) entry which is preliminary data.</text>
</comment>
<evidence type="ECO:0000256" key="1">
    <source>
        <dbReference type="SAM" id="MobiDB-lite"/>
    </source>
</evidence>
<sequence>MPSKTEDSTQYTAGGTPSNRGMLRRLSPMFFLTICSILCIVTVIAALIVFTFLPIFTTAKGDQTKYQVRSDILTLVYNLPDRLSMSSMNWTYEPNDLEADKLSILQNLLQDQLNNKKITKKTSLTIMNAFITRQPSSINITFVSPVTYDSHNNPIIIITQPDNDTEINSTSQLIVSLRLRYALECAKKCQNNMKESVFAKTFHSLELPVDTFQKLFTNNLKTSTNQFLSSSSRSTNAPPPTPTPTTATVRPCIVNTYPYDPASSVITAMNYEAESLLNTFISTTTELCSACSGEKKVSNIGFTNELIFQQILSYYGGSTIVIFYYITDRIRSAEIVINDMSPSINVTFPVMSTNQTISSTPVILNLCQGFNSIRIYNRDDYTPDIDRIIVY</sequence>